<reference evidence="9 10" key="1">
    <citation type="journal article" date="2010" name="Stand. Genomic Sci.">
        <title>Complete genome sequence of Conexibacter woesei type strain (ID131577).</title>
        <authorList>
            <person name="Pukall R."/>
            <person name="Lapidus A."/>
            <person name="Glavina Del Rio T."/>
            <person name="Copeland A."/>
            <person name="Tice H."/>
            <person name="Cheng J.-F."/>
            <person name="Lucas S."/>
            <person name="Chen F."/>
            <person name="Nolan M."/>
            <person name="Bruce D."/>
            <person name="Goodwin L."/>
            <person name="Pitluck S."/>
            <person name="Mavromatis K."/>
            <person name="Ivanova N."/>
            <person name="Ovchinnikova G."/>
            <person name="Pati A."/>
            <person name="Chen A."/>
            <person name="Palaniappan K."/>
            <person name="Land M."/>
            <person name="Hauser L."/>
            <person name="Chang Y.-J."/>
            <person name="Jeffries C.D."/>
            <person name="Chain P."/>
            <person name="Meincke L."/>
            <person name="Sims D."/>
            <person name="Brettin T."/>
            <person name="Detter J.C."/>
            <person name="Rohde M."/>
            <person name="Goeker M."/>
            <person name="Bristow J."/>
            <person name="Eisen J.A."/>
            <person name="Markowitz V."/>
            <person name="Kyrpides N.C."/>
            <person name="Klenk H.-P."/>
            <person name="Hugenholtz P."/>
        </authorList>
    </citation>
    <scope>NUCLEOTIDE SEQUENCE [LARGE SCALE GENOMIC DNA]</scope>
    <source>
        <strain evidence="10">DSM 14684 / CIP 108061 / JCM 11494 / NBRC 100937 / ID131577</strain>
    </source>
</reference>
<dbReference type="Gene3D" id="1.10.3720.10">
    <property type="entry name" value="MetI-like"/>
    <property type="match status" value="1"/>
</dbReference>
<dbReference type="PROSITE" id="PS50928">
    <property type="entry name" value="ABC_TM1"/>
    <property type="match status" value="1"/>
</dbReference>
<keyword evidence="5 7" id="KW-1133">Transmembrane helix</keyword>
<dbReference type="PANTHER" id="PTHR43163">
    <property type="entry name" value="DIPEPTIDE TRANSPORT SYSTEM PERMEASE PROTEIN DPPB-RELATED"/>
    <property type="match status" value="1"/>
</dbReference>
<feature type="transmembrane region" description="Helical" evidence="7">
    <location>
        <begin position="12"/>
        <end position="30"/>
    </location>
</feature>
<dbReference type="EMBL" id="CP001854">
    <property type="protein sequence ID" value="ADB53496.1"/>
    <property type="molecule type" value="Genomic_DNA"/>
</dbReference>
<dbReference type="CDD" id="cd06261">
    <property type="entry name" value="TM_PBP2"/>
    <property type="match status" value="1"/>
</dbReference>
<dbReference type="RefSeq" id="WP_012936547.1">
    <property type="nucleotide sequence ID" value="NC_013739.1"/>
</dbReference>
<evidence type="ECO:0000256" key="6">
    <source>
        <dbReference type="ARBA" id="ARBA00023136"/>
    </source>
</evidence>
<dbReference type="eggNOG" id="COG0601">
    <property type="taxonomic scope" value="Bacteria"/>
</dbReference>
<evidence type="ECO:0000256" key="3">
    <source>
        <dbReference type="ARBA" id="ARBA00022475"/>
    </source>
</evidence>
<keyword evidence="10" id="KW-1185">Reference proteome</keyword>
<evidence type="ECO:0000256" key="2">
    <source>
        <dbReference type="ARBA" id="ARBA00022448"/>
    </source>
</evidence>
<accession>D3FDA4</accession>
<proteinExistence type="inferred from homology"/>
<organism evidence="9 10">
    <name type="scientific">Conexibacter woesei (strain DSM 14684 / CCUG 47730 / CIP 108061 / JCM 11494 / NBRC 100937 / ID131577)</name>
    <dbReference type="NCBI Taxonomy" id="469383"/>
    <lineage>
        <taxon>Bacteria</taxon>
        <taxon>Bacillati</taxon>
        <taxon>Actinomycetota</taxon>
        <taxon>Thermoleophilia</taxon>
        <taxon>Solirubrobacterales</taxon>
        <taxon>Conexibacteraceae</taxon>
        <taxon>Conexibacter</taxon>
    </lineage>
</organism>
<dbReference type="GO" id="GO:0005886">
    <property type="term" value="C:plasma membrane"/>
    <property type="evidence" value="ECO:0007669"/>
    <property type="project" value="UniProtKB-SubCell"/>
</dbReference>
<dbReference type="KEGG" id="cwo:Cwoe_5087"/>
<dbReference type="InterPro" id="IPR035906">
    <property type="entry name" value="MetI-like_sf"/>
</dbReference>
<comment type="similarity">
    <text evidence="7">Belongs to the binding-protein-dependent transport system permease family.</text>
</comment>
<evidence type="ECO:0000256" key="7">
    <source>
        <dbReference type="RuleBase" id="RU363032"/>
    </source>
</evidence>
<evidence type="ECO:0000259" key="8">
    <source>
        <dbReference type="PROSITE" id="PS50928"/>
    </source>
</evidence>
<sequence length="310" mass="33617">MSRYLAGRVLEMVPVVVCLSFAAFMLIHLVPGDPATAKLGIRGTPEQIAAFRAQLGLDQSLPQQYWHFISGALTFDFGESIRSQEDVGELIGRRLQPSFLLVGYALLIAIVVAVPLATIAAVRRRSWVDQLIRLLSTVGFVMPSFWLALLLVNLFSVQLGVFPTSGYGDTFSEHLRSLTLPALTIGLGLAPLLLRLLRDSEIETLQSEYVGAARARGLSEPRVLAKHVLRNSATSTVTLLGVLAGVLLSATVIVEQIFAIPGLGSLLVTSVRFRDYPVVQALTLLFGIVVVVAGLLADLVYAYLDPRVRL</sequence>
<feature type="transmembrane region" description="Helical" evidence="7">
    <location>
        <begin position="236"/>
        <end position="258"/>
    </location>
</feature>
<keyword evidence="2 7" id="KW-0813">Transport</keyword>
<evidence type="ECO:0000256" key="5">
    <source>
        <dbReference type="ARBA" id="ARBA00022989"/>
    </source>
</evidence>
<name>D3FDA4_CONWI</name>
<gene>
    <name evidence="9" type="ordered locus">Cwoe_5087</name>
</gene>
<feature type="transmembrane region" description="Helical" evidence="7">
    <location>
        <begin position="175"/>
        <end position="197"/>
    </location>
</feature>
<evidence type="ECO:0000256" key="1">
    <source>
        <dbReference type="ARBA" id="ARBA00004651"/>
    </source>
</evidence>
<dbReference type="Pfam" id="PF00528">
    <property type="entry name" value="BPD_transp_1"/>
    <property type="match status" value="1"/>
</dbReference>
<dbReference type="HOGENOM" id="CLU_036879_0_1_11"/>
<keyword evidence="4 7" id="KW-0812">Transmembrane</keyword>
<reference evidence="10" key="2">
    <citation type="submission" date="2010-01" db="EMBL/GenBank/DDBJ databases">
        <title>The complete genome of Conexibacter woesei DSM 14684.</title>
        <authorList>
            <consortium name="US DOE Joint Genome Institute (JGI-PGF)"/>
            <person name="Lucas S."/>
            <person name="Copeland A."/>
            <person name="Lapidus A."/>
            <person name="Glavina del Rio T."/>
            <person name="Dalin E."/>
            <person name="Tice H."/>
            <person name="Bruce D."/>
            <person name="Goodwin L."/>
            <person name="Pitluck S."/>
            <person name="Kyrpides N."/>
            <person name="Mavromatis K."/>
            <person name="Ivanova N."/>
            <person name="Mikhailova N."/>
            <person name="Chertkov O."/>
            <person name="Brettin T."/>
            <person name="Detter J.C."/>
            <person name="Han C."/>
            <person name="Larimer F."/>
            <person name="Land M."/>
            <person name="Hauser L."/>
            <person name="Markowitz V."/>
            <person name="Cheng J.-F."/>
            <person name="Hugenholtz P."/>
            <person name="Woyke T."/>
            <person name="Wu D."/>
            <person name="Pukall R."/>
            <person name="Steenblock K."/>
            <person name="Schneider S."/>
            <person name="Klenk H.-P."/>
            <person name="Eisen J.A."/>
        </authorList>
    </citation>
    <scope>NUCLEOTIDE SEQUENCE [LARGE SCALE GENOMIC DNA]</scope>
    <source>
        <strain evidence="10">DSM 14684 / CIP 108061 / JCM 11494 / NBRC 100937 / ID131577</strain>
    </source>
</reference>
<dbReference type="PANTHER" id="PTHR43163:SF6">
    <property type="entry name" value="DIPEPTIDE TRANSPORT SYSTEM PERMEASE PROTEIN DPPB-RELATED"/>
    <property type="match status" value="1"/>
</dbReference>
<dbReference type="STRING" id="469383.Cwoe_5087"/>
<comment type="subcellular location">
    <subcellularLocation>
        <location evidence="1 7">Cell membrane</location>
        <topology evidence="1 7">Multi-pass membrane protein</topology>
    </subcellularLocation>
</comment>
<keyword evidence="3" id="KW-1003">Cell membrane</keyword>
<keyword evidence="6 7" id="KW-0472">Membrane</keyword>
<evidence type="ECO:0000313" key="10">
    <source>
        <dbReference type="Proteomes" id="UP000008229"/>
    </source>
</evidence>
<protein>
    <submittedName>
        <fullName evidence="9">Binding-protein-dependent transport systems inner membrane component</fullName>
    </submittedName>
</protein>
<dbReference type="InterPro" id="IPR000515">
    <property type="entry name" value="MetI-like"/>
</dbReference>
<dbReference type="GO" id="GO:0055085">
    <property type="term" value="P:transmembrane transport"/>
    <property type="evidence" value="ECO:0007669"/>
    <property type="project" value="InterPro"/>
</dbReference>
<dbReference type="Pfam" id="PF19300">
    <property type="entry name" value="BPD_transp_1_N"/>
    <property type="match status" value="1"/>
</dbReference>
<evidence type="ECO:0000256" key="4">
    <source>
        <dbReference type="ARBA" id="ARBA00022692"/>
    </source>
</evidence>
<feature type="transmembrane region" description="Helical" evidence="7">
    <location>
        <begin position="99"/>
        <end position="122"/>
    </location>
</feature>
<dbReference type="SUPFAM" id="SSF161098">
    <property type="entry name" value="MetI-like"/>
    <property type="match status" value="1"/>
</dbReference>
<evidence type="ECO:0000313" key="9">
    <source>
        <dbReference type="EMBL" id="ADB53496.1"/>
    </source>
</evidence>
<dbReference type="InterPro" id="IPR045621">
    <property type="entry name" value="BPD_transp_1_N"/>
</dbReference>
<dbReference type="OrthoDB" id="9778910at2"/>
<dbReference type="Proteomes" id="UP000008229">
    <property type="component" value="Chromosome"/>
</dbReference>
<feature type="domain" description="ABC transmembrane type-1" evidence="8">
    <location>
        <begin position="95"/>
        <end position="297"/>
    </location>
</feature>
<feature type="transmembrane region" description="Helical" evidence="7">
    <location>
        <begin position="278"/>
        <end position="304"/>
    </location>
</feature>
<feature type="transmembrane region" description="Helical" evidence="7">
    <location>
        <begin position="134"/>
        <end position="155"/>
    </location>
</feature>
<dbReference type="AlphaFoldDB" id="D3FDA4"/>